<dbReference type="OrthoDB" id="110876at2157"/>
<sequence>MEENYGIFTTDGQRLAGNLQDESITGLAERLDESTASLFIKTSGTFVWLGTAVNVQKKGRRPDTFIYIEKTSWYGSLPPRIDLSYIHEFFERVADRLSSIDYGIRDLASDTAFIGERRGRFVSGLSGTGVVEYALGKTLLCKEVVCVSDDLSKSVDFVVATAEKLSPFLYAGFTIVVSKRSFRGADILVTEKTAAKADIRLDTETIEDTKWTDIYRTAGVLPQKPGMAHWAAERRSRRQIAERLLSDLKKNARAAGRSSYLESFIDSEEIEKFPCEKDGVTGALSVQGEPSTGKRNGWTPSEDDYGKWEVSEYDRMKLMDDYEQLMETRRKKRIKIITAVFVIFILAAAAVFVIVKPAGLTGFLPGFPVQTSPTSTSTPYITPSETIAQPEGNITIERLIASPGNIPEGLMGVSGTYNITTDSPQTVLIELTGSYDPLLSYYLMEFNTSGYSWDYVTGTSEYSEAGAMVVIHESGIYRIFTARTGPEENITDTNTTGGA</sequence>
<keyword evidence="4" id="KW-1185">Reference proteome</keyword>
<evidence type="ECO:0000313" key="4">
    <source>
        <dbReference type="Proteomes" id="UP000006565"/>
    </source>
</evidence>
<dbReference type="eggNOG" id="arCOG07816">
    <property type="taxonomic scope" value="Archaea"/>
</dbReference>
<evidence type="ECO:0000313" key="3">
    <source>
        <dbReference type="EMBL" id="ADN34911.1"/>
    </source>
</evidence>
<reference evidence="3 4" key="1">
    <citation type="journal article" date="2010" name="Stand. Genomic Sci.">
        <title>Complete genome sequence of Methanoplanus petrolearius type strain (SEBR 4847).</title>
        <authorList>
            <person name="Brambilla E."/>
            <person name="Djao O.D."/>
            <person name="Daligault H."/>
            <person name="Lapidus A."/>
            <person name="Lucas S."/>
            <person name="Hammon N."/>
            <person name="Nolan M."/>
            <person name="Tice H."/>
            <person name="Cheng J.F."/>
            <person name="Han C."/>
            <person name="Tapia R."/>
            <person name="Goodwin L."/>
            <person name="Pitluck S."/>
            <person name="Liolios K."/>
            <person name="Ivanova N."/>
            <person name="Mavromatis K."/>
            <person name="Mikhailova N."/>
            <person name="Pati A."/>
            <person name="Chen A."/>
            <person name="Palaniappan K."/>
            <person name="Land M."/>
            <person name="Hauser L."/>
            <person name="Chang Y.J."/>
            <person name="Jeffries C.D."/>
            <person name="Rohde M."/>
            <person name="Spring S."/>
            <person name="Sikorski J."/>
            <person name="Goker M."/>
            <person name="Woyke T."/>
            <person name="Bristow J."/>
            <person name="Eisen J.A."/>
            <person name="Markowitz V."/>
            <person name="Hugenholtz P."/>
            <person name="Kyrpides N.C."/>
            <person name="Klenk H.P."/>
        </authorList>
    </citation>
    <scope>NUCLEOTIDE SEQUENCE [LARGE SCALE GENOMIC DNA]</scope>
    <source>
        <strain evidence="4">DSM 11571 / OCM 486 / SEBR 4847</strain>
    </source>
</reference>
<evidence type="ECO:0000256" key="2">
    <source>
        <dbReference type="SAM" id="Phobius"/>
    </source>
</evidence>
<keyword evidence="2" id="KW-0812">Transmembrane</keyword>
<proteinExistence type="predicted"/>
<dbReference type="AlphaFoldDB" id="E1RE20"/>
<evidence type="ECO:0000256" key="1">
    <source>
        <dbReference type="SAM" id="MobiDB-lite"/>
    </source>
</evidence>
<dbReference type="GeneID" id="9742573"/>
<dbReference type="RefSeq" id="WP_013328090.1">
    <property type="nucleotide sequence ID" value="NC_014507.1"/>
</dbReference>
<dbReference type="EMBL" id="CP002117">
    <property type="protein sequence ID" value="ADN34911.1"/>
    <property type="molecule type" value="Genomic_DNA"/>
</dbReference>
<dbReference type="Proteomes" id="UP000006565">
    <property type="component" value="Chromosome"/>
</dbReference>
<feature type="transmembrane region" description="Helical" evidence="2">
    <location>
        <begin position="336"/>
        <end position="355"/>
    </location>
</feature>
<protein>
    <submittedName>
        <fullName evidence="3">Uncharacterized protein</fullName>
    </submittedName>
</protein>
<dbReference type="HOGENOM" id="CLU_545891_0_0_2"/>
<accession>E1RE20</accession>
<feature type="region of interest" description="Disordered" evidence="1">
    <location>
        <begin position="281"/>
        <end position="300"/>
    </location>
</feature>
<name>E1RE20_METP4</name>
<keyword evidence="2" id="KW-0472">Membrane</keyword>
<gene>
    <name evidence="3" type="ordered locus">Mpet_0133</name>
</gene>
<keyword evidence="2" id="KW-1133">Transmembrane helix</keyword>
<organism evidence="3 4">
    <name type="scientific">Methanolacinia petrolearia (strain DSM 11571 / OCM 486 / SEBR 4847)</name>
    <name type="common">Methanoplanus petrolearius</name>
    <dbReference type="NCBI Taxonomy" id="679926"/>
    <lineage>
        <taxon>Archaea</taxon>
        <taxon>Methanobacteriati</taxon>
        <taxon>Methanobacteriota</taxon>
        <taxon>Stenosarchaea group</taxon>
        <taxon>Methanomicrobia</taxon>
        <taxon>Methanomicrobiales</taxon>
        <taxon>Methanomicrobiaceae</taxon>
        <taxon>Methanolacinia</taxon>
    </lineage>
</organism>
<dbReference type="KEGG" id="mpi:Mpet_0133"/>
<dbReference type="STRING" id="679926.Mpet_0133"/>